<gene>
    <name evidence="1" type="ORF">DV515_00002506</name>
</gene>
<protein>
    <submittedName>
        <fullName evidence="1">Uncharacterized protein</fullName>
    </submittedName>
</protein>
<keyword evidence="2" id="KW-1185">Reference proteome</keyword>
<name>A0A3L8SWJ4_CHLGU</name>
<evidence type="ECO:0000313" key="1">
    <source>
        <dbReference type="EMBL" id="RLW09900.1"/>
    </source>
</evidence>
<organism evidence="1 2">
    <name type="scientific">Chloebia gouldiae</name>
    <name type="common">Gouldian finch</name>
    <name type="synonym">Erythrura gouldiae</name>
    <dbReference type="NCBI Taxonomy" id="44316"/>
    <lineage>
        <taxon>Eukaryota</taxon>
        <taxon>Metazoa</taxon>
        <taxon>Chordata</taxon>
        <taxon>Craniata</taxon>
        <taxon>Vertebrata</taxon>
        <taxon>Euteleostomi</taxon>
        <taxon>Archelosauria</taxon>
        <taxon>Archosauria</taxon>
        <taxon>Dinosauria</taxon>
        <taxon>Saurischia</taxon>
        <taxon>Theropoda</taxon>
        <taxon>Coelurosauria</taxon>
        <taxon>Aves</taxon>
        <taxon>Neognathae</taxon>
        <taxon>Neoaves</taxon>
        <taxon>Telluraves</taxon>
        <taxon>Australaves</taxon>
        <taxon>Passeriformes</taxon>
        <taxon>Passeroidea</taxon>
        <taxon>Passeridae</taxon>
        <taxon>Chloebia</taxon>
    </lineage>
</organism>
<accession>A0A3L8SWJ4</accession>
<dbReference type="Proteomes" id="UP000276834">
    <property type="component" value="Unassembled WGS sequence"/>
</dbReference>
<dbReference type="AlphaFoldDB" id="A0A3L8SWJ4"/>
<dbReference type="EMBL" id="QUSF01000004">
    <property type="protein sequence ID" value="RLW09900.1"/>
    <property type="molecule type" value="Genomic_DNA"/>
</dbReference>
<comment type="caution">
    <text evidence="1">The sequence shown here is derived from an EMBL/GenBank/DDBJ whole genome shotgun (WGS) entry which is preliminary data.</text>
</comment>
<reference evidence="1 2" key="1">
    <citation type="journal article" date="2018" name="Proc. R. Soc. B">
        <title>A non-coding region near Follistatin controls head colour polymorphism in the Gouldian finch.</title>
        <authorList>
            <person name="Toomey M.B."/>
            <person name="Marques C.I."/>
            <person name="Andrade P."/>
            <person name="Araujo P.M."/>
            <person name="Sabatino S."/>
            <person name="Gazda M.A."/>
            <person name="Afonso S."/>
            <person name="Lopes R.J."/>
            <person name="Corbo J.C."/>
            <person name="Carneiro M."/>
        </authorList>
    </citation>
    <scope>NUCLEOTIDE SEQUENCE [LARGE SCALE GENOMIC DNA]</scope>
    <source>
        <strain evidence="1">Red01</strain>
        <tissue evidence="1">Muscle</tissue>
    </source>
</reference>
<proteinExistence type="predicted"/>
<sequence length="66" mass="7625">MFVNVCPLTQSARRLRDTRTSNLFWNKPRECLPKEPQNNSVDLLELGIEPPLNIFQPPLIILQIVP</sequence>
<evidence type="ECO:0000313" key="2">
    <source>
        <dbReference type="Proteomes" id="UP000276834"/>
    </source>
</evidence>